<reference evidence="3" key="1">
    <citation type="journal article" date="2020" name="Cell">
        <title>Large-Scale Comparative Analyses of Tick Genomes Elucidate Their Genetic Diversity and Vector Capacities.</title>
        <authorList>
            <consortium name="Tick Genome and Microbiome Consortium (TIGMIC)"/>
            <person name="Jia N."/>
            <person name="Wang J."/>
            <person name="Shi W."/>
            <person name="Du L."/>
            <person name="Sun Y."/>
            <person name="Zhan W."/>
            <person name="Jiang J.F."/>
            <person name="Wang Q."/>
            <person name="Zhang B."/>
            <person name="Ji P."/>
            <person name="Bell-Sakyi L."/>
            <person name="Cui X.M."/>
            <person name="Yuan T.T."/>
            <person name="Jiang B.G."/>
            <person name="Yang W.F."/>
            <person name="Lam T.T."/>
            <person name="Chang Q.C."/>
            <person name="Ding S.J."/>
            <person name="Wang X.J."/>
            <person name="Zhu J.G."/>
            <person name="Ruan X.D."/>
            <person name="Zhao L."/>
            <person name="Wei J.T."/>
            <person name="Ye R.Z."/>
            <person name="Que T.C."/>
            <person name="Du C.H."/>
            <person name="Zhou Y.H."/>
            <person name="Cheng J.X."/>
            <person name="Dai P.F."/>
            <person name="Guo W.B."/>
            <person name="Han X.H."/>
            <person name="Huang E.J."/>
            <person name="Li L.F."/>
            <person name="Wei W."/>
            <person name="Gao Y.C."/>
            <person name="Liu J.Z."/>
            <person name="Shao H.Z."/>
            <person name="Wang X."/>
            <person name="Wang C.C."/>
            <person name="Yang T.C."/>
            <person name="Huo Q.B."/>
            <person name="Li W."/>
            <person name="Chen H.Y."/>
            <person name="Chen S.E."/>
            <person name="Zhou L.G."/>
            <person name="Ni X.B."/>
            <person name="Tian J.H."/>
            <person name="Sheng Y."/>
            <person name="Liu T."/>
            <person name="Pan Y.S."/>
            <person name="Xia L.Y."/>
            <person name="Li J."/>
            <person name="Zhao F."/>
            <person name="Cao W.C."/>
        </authorList>
    </citation>
    <scope>NUCLEOTIDE SEQUENCE</scope>
    <source>
        <strain evidence="3">Rsan-2018</strain>
    </source>
</reference>
<feature type="chain" id="PRO_5039137888" description="Transmembrane protein" evidence="2">
    <location>
        <begin position="25"/>
        <end position="252"/>
    </location>
</feature>
<evidence type="ECO:0000256" key="2">
    <source>
        <dbReference type="SAM" id="SignalP"/>
    </source>
</evidence>
<comment type="caution">
    <text evidence="3">The sequence shown here is derived from an EMBL/GenBank/DDBJ whole genome shotgun (WGS) entry which is preliminary data.</text>
</comment>
<proteinExistence type="predicted"/>
<dbReference type="PROSITE" id="PS51257">
    <property type="entry name" value="PROKAR_LIPOPROTEIN"/>
    <property type="match status" value="1"/>
</dbReference>
<feature type="compositionally biased region" description="Low complexity" evidence="1">
    <location>
        <begin position="110"/>
        <end position="126"/>
    </location>
</feature>
<organism evidence="3 4">
    <name type="scientific">Rhipicephalus sanguineus</name>
    <name type="common">Brown dog tick</name>
    <name type="synonym">Ixodes sanguineus</name>
    <dbReference type="NCBI Taxonomy" id="34632"/>
    <lineage>
        <taxon>Eukaryota</taxon>
        <taxon>Metazoa</taxon>
        <taxon>Ecdysozoa</taxon>
        <taxon>Arthropoda</taxon>
        <taxon>Chelicerata</taxon>
        <taxon>Arachnida</taxon>
        <taxon>Acari</taxon>
        <taxon>Parasitiformes</taxon>
        <taxon>Ixodida</taxon>
        <taxon>Ixodoidea</taxon>
        <taxon>Ixodidae</taxon>
        <taxon>Rhipicephalinae</taxon>
        <taxon>Rhipicephalus</taxon>
        <taxon>Rhipicephalus</taxon>
    </lineage>
</organism>
<name>A0A9D4SMV2_RHISA</name>
<keyword evidence="4" id="KW-1185">Reference proteome</keyword>
<reference evidence="3" key="2">
    <citation type="submission" date="2021-09" db="EMBL/GenBank/DDBJ databases">
        <authorList>
            <person name="Jia N."/>
            <person name="Wang J."/>
            <person name="Shi W."/>
            <person name="Du L."/>
            <person name="Sun Y."/>
            <person name="Zhan W."/>
            <person name="Jiang J."/>
            <person name="Wang Q."/>
            <person name="Zhang B."/>
            <person name="Ji P."/>
            <person name="Sakyi L.B."/>
            <person name="Cui X."/>
            <person name="Yuan T."/>
            <person name="Jiang B."/>
            <person name="Yang W."/>
            <person name="Lam T.T.-Y."/>
            <person name="Chang Q."/>
            <person name="Ding S."/>
            <person name="Wang X."/>
            <person name="Zhu J."/>
            <person name="Ruan X."/>
            <person name="Zhao L."/>
            <person name="Wei J."/>
            <person name="Que T."/>
            <person name="Du C."/>
            <person name="Cheng J."/>
            <person name="Dai P."/>
            <person name="Han X."/>
            <person name="Huang E."/>
            <person name="Gao Y."/>
            <person name="Liu J."/>
            <person name="Shao H."/>
            <person name="Ye R."/>
            <person name="Li L."/>
            <person name="Wei W."/>
            <person name="Wang X."/>
            <person name="Wang C."/>
            <person name="Huo Q."/>
            <person name="Li W."/>
            <person name="Guo W."/>
            <person name="Chen H."/>
            <person name="Chen S."/>
            <person name="Zhou L."/>
            <person name="Zhou L."/>
            <person name="Ni X."/>
            <person name="Tian J."/>
            <person name="Zhou Y."/>
            <person name="Sheng Y."/>
            <person name="Liu T."/>
            <person name="Pan Y."/>
            <person name="Xia L."/>
            <person name="Li J."/>
            <person name="Zhao F."/>
            <person name="Cao W."/>
        </authorList>
    </citation>
    <scope>NUCLEOTIDE SEQUENCE</scope>
    <source>
        <strain evidence="3">Rsan-2018</strain>
        <tissue evidence="3">Larvae</tissue>
    </source>
</reference>
<accession>A0A9D4SMV2</accession>
<evidence type="ECO:0000256" key="1">
    <source>
        <dbReference type="SAM" id="MobiDB-lite"/>
    </source>
</evidence>
<evidence type="ECO:0008006" key="5">
    <source>
        <dbReference type="Google" id="ProtNLM"/>
    </source>
</evidence>
<dbReference type="Proteomes" id="UP000821837">
    <property type="component" value="Unassembled WGS sequence"/>
</dbReference>
<evidence type="ECO:0000313" key="4">
    <source>
        <dbReference type="Proteomes" id="UP000821837"/>
    </source>
</evidence>
<dbReference type="EMBL" id="JABSTV010001255">
    <property type="protein sequence ID" value="KAH7935808.1"/>
    <property type="molecule type" value="Genomic_DNA"/>
</dbReference>
<sequence length="252" mass="26783">MSARAPLLATVAVLASCYFVKMRANADGHIDGLFPAERATTNSSGVSTTLASAPTPDPIDWIAHGSREAQMIFWCGCIGVLLSVACCASCHSCCYFRPRYDPGRSRPLWQSSESTTQVQASQTTVQPASAQLRLVPGTAPLPTTYGTTIVPSPSPGDSPHDCPPGMPWGIQGSRGGSFVIGSPVLEPNREEDEFGYRVQLLQPVSDGLPSYDSVAGSRAHPYVTAWPGPQHPAAIGVPRSPPPPYSFQGYQR</sequence>
<keyword evidence="2" id="KW-0732">Signal</keyword>
<feature type="signal peptide" evidence="2">
    <location>
        <begin position="1"/>
        <end position="24"/>
    </location>
</feature>
<gene>
    <name evidence="3" type="ORF">HPB52_013863</name>
</gene>
<evidence type="ECO:0000313" key="3">
    <source>
        <dbReference type="EMBL" id="KAH7935808.1"/>
    </source>
</evidence>
<feature type="region of interest" description="Disordered" evidence="1">
    <location>
        <begin position="107"/>
        <end position="127"/>
    </location>
</feature>
<feature type="region of interest" description="Disordered" evidence="1">
    <location>
        <begin position="226"/>
        <end position="252"/>
    </location>
</feature>
<protein>
    <recommendedName>
        <fullName evidence="5">Transmembrane protein</fullName>
    </recommendedName>
</protein>
<dbReference type="AlphaFoldDB" id="A0A9D4SMV2"/>